<sequence>MQAREITEQLRELIQLDVDAVHAYDQALRALEPTPAVQGTLAEFRLDHQRHVLELSQALLRMGENPPAFSSDMKGFVLEGVTALRGLTGPEGALKAMRGNEQLTNAVYATVLAKPLPAEILAIVRRAYADEQRHLAYIESALDGRVWEGGEART</sequence>
<dbReference type="RefSeq" id="WP_248343554.1">
    <property type="nucleotide sequence ID" value="NZ_AP025592.1"/>
</dbReference>
<keyword evidence="3" id="KW-1185">Reference proteome</keyword>
<evidence type="ECO:0000313" key="3">
    <source>
        <dbReference type="Proteomes" id="UP001162734"/>
    </source>
</evidence>
<protein>
    <recommendedName>
        <fullName evidence="1">DUF2383 domain-containing protein</fullName>
    </recommendedName>
</protein>
<reference evidence="3" key="1">
    <citation type="journal article" date="2022" name="Int. J. Syst. Evol. Microbiol.">
        <title>Anaeromyxobacter oryzae sp. nov., Anaeromyxobacter diazotrophicus sp. nov. and Anaeromyxobacter paludicola sp. nov., isolated from paddy soils.</title>
        <authorList>
            <person name="Itoh H."/>
            <person name="Xu Z."/>
            <person name="Mise K."/>
            <person name="Masuda Y."/>
            <person name="Ushijima N."/>
            <person name="Hayakawa C."/>
            <person name="Shiratori Y."/>
            <person name="Senoo K."/>
        </authorList>
    </citation>
    <scope>NUCLEOTIDE SEQUENCE [LARGE SCALE GENOMIC DNA]</scope>
    <source>
        <strain evidence="3">Red630</strain>
    </source>
</reference>
<dbReference type="Proteomes" id="UP001162734">
    <property type="component" value="Chromosome"/>
</dbReference>
<dbReference type="InterPro" id="IPR009078">
    <property type="entry name" value="Ferritin-like_SF"/>
</dbReference>
<accession>A0ABN6N4M6</accession>
<evidence type="ECO:0000259" key="1">
    <source>
        <dbReference type="Pfam" id="PF09537"/>
    </source>
</evidence>
<dbReference type="Gene3D" id="1.20.1260.10">
    <property type="match status" value="1"/>
</dbReference>
<dbReference type="EMBL" id="AP025592">
    <property type="protein sequence ID" value="BDG06975.1"/>
    <property type="molecule type" value="Genomic_DNA"/>
</dbReference>
<name>A0ABN6N4M6_9BACT</name>
<dbReference type="InterPro" id="IPR012347">
    <property type="entry name" value="Ferritin-like"/>
</dbReference>
<dbReference type="Pfam" id="PF09537">
    <property type="entry name" value="DUF2383"/>
    <property type="match status" value="1"/>
</dbReference>
<organism evidence="2 3">
    <name type="scientific">Anaeromyxobacter paludicola</name>
    <dbReference type="NCBI Taxonomy" id="2918171"/>
    <lineage>
        <taxon>Bacteria</taxon>
        <taxon>Pseudomonadati</taxon>
        <taxon>Myxococcota</taxon>
        <taxon>Myxococcia</taxon>
        <taxon>Myxococcales</taxon>
        <taxon>Cystobacterineae</taxon>
        <taxon>Anaeromyxobacteraceae</taxon>
        <taxon>Anaeromyxobacter</taxon>
    </lineage>
</organism>
<gene>
    <name evidence="2" type="ORF">AMPC_00880</name>
</gene>
<dbReference type="CDD" id="cd00657">
    <property type="entry name" value="Ferritin_like"/>
    <property type="match status" value="1"/>
</dbReference>
<dbReference type="InterPro" id="IPR019052">
    <property type="entry name" value="DUF2383"/>
</dbReference>
<proteinExistence type="predicted"/>
<feature type="domain" description="DUF2383" evidence="1">
    <location>
        <begin position="6"/>
        <end position="112"/>
    </location>
</feature>
<evidence type="ECO:0000313" key="2">
    <source>
        <dbReference type="EMBL" id="BDG06975.1"/>
    </source>
</evidence>
<dbReference type="SUPFAM" id="SSF47240">
    <property type="entry name" value="Ferritin-like"/>
    <property type="match status" value="1"/>
</dbReference>